<evidence type="ECO:0000313" key="2">
    <source>
        <dbReference type="Proteomes" id="UP001144978"/>
    </source>
</evidence>
<dbReference type="Proteomes" id="UP001144978">
    <property type="component" value="Unassembled WGS sequence"/>
</dbReference>
<accession>A0ACC1PVR9</accession>
<sequence>MVQSKLFSAFNQTEQGRLQGGKGTGLGLALVRQIVKLSGGRLGVQSKVGEGSTFWVELQELEQDDYPSPRQPVYSSTRDVAPRRDGASNVRSSFQFNQSHSSSALHSIMEQAIACRRTGGDLDKRFPGENLASTEVGVRDGDGAED</sequence>
<protein>
    <submittedName>
        <fullName evidence="1">Uncharacterized protein</fullName>
    </submittedName>
</protein>
<keyword evidence="2" id="KW-1185">Reference proteome</keyword>
<dbReference type="EMBL" id="JANSHE010001608">
    <property type="protein sequence ID" value="KAJ3001879.1"/>
    <property type="molecule type" value="Genomic_DNA"/>
</dbReference>
<name>A0ACC1PVR9_9APHY</name>
<evidence type="ECO:0000313" key="1">
    <source>
        <dbReference type="EMBL" id="KAJ3001879.1"/>
    </source>
</evidence>
<organism evidence="1 2">
    <name type="scientific">Trametes sanguinea</name>
    <dbReference type="NCBI Taxonomy" id="158606"/>
    <lineage>
        <taxon>Eukaryota</taxon>
        <taxon>Fungi</taxon>
        <taxon>Dikarya</taxon>
        <taxon>Basidiomycota</taxon>
        <taxon>Agaricomycotina</taxon>
        <taxon>Agaricomycetes</taxon>
        <taxon>Polyporales</taxon>
        <taxon>Polyporaceae</taxon>
        <taxon>Trametes</taxon>
    </lineage>
</organism>
<proteinExistence type="predicted"/>
<comment type="caution">
    <text evidence="1">The sequence shown here is derived from an EMBL/GenBank/DDBJ whole genome shotgun (WGS) entry which is preliminary data.</text>
</comment>
<reference evidence="1" key="1">
    <citation type="submission" date="2022-08" db="EMBL/GenBank/DDBJ databases">
        <title>Genome Sequence of Pycnoporus sanguineus.</title>
        <authorList>
            <person name="Buettner E."/>
        </authorList>
    </citation>
    <scope>NUCLEOTIDE SEQUENCE</scope>
    <source>
        <strain evidence="1">CG-C14</strain>
    </source>
</reference>
<gene>
    <name evidence="1" type="ORF">NUW54_g6160</name>
</gene>